<organism evidence="10 11">
    <name type="scientific">Paucilactobacillus suebicus DSM 5007 = KCTC 3549</name>
    <dbReference type="NCBI Taxonomy" id="1423807"/>
    <lineage>
        <taxon>Bacteria</taxon>
        <taxon>Bacillati</taxon>
        <taxon>Bacillota</taxon>
        <taxon>Bacilli</taxon>
        <taxon>Lactobacillales</taxon>
        <taxon>Lactobacillaceae</taxon>
        <taxon>Paucilactobacillus</taxon>
    </lineage>
</organism>
<evidence type="ECO:0000256" key="1">
    <source>
        <dbReference type="ARBA" id="ARBA00005915"/>
    </source>
</evidence>
<reference evidence="10 11" key="1">
    <citation type="journal article" date="2015" name="Genome Announc.">
        <title>Expanding the biotechnology potential of lactobacilli through comparative genomics of 213 strains and associated genera.</title>
        <authorList>
            <person name="Sun Z."/>
            <person name="Harris H.M."/>
            <person name="McCann A."/>
            <person name="Guo C."/>
            <person name="Argimon S."/>
            <person name="Zhang W."/>
            <person name="Yang X."/>
            <person name="Jeffery I.B."/>
            <person name="Cooney J.C."/>
            <person name="Kagawa T.F."/>
            <person name="Liu W."/>
            <person name="Song Y."/>
            <person name="Salvetti E."/>
            <person name="Wrobel A."/>
            <person name="Rasinkangas P."/>
            <person name="Parkhill J."/>
            <person name="Rea M.C."/>
            <person name="O'Sullivan O."/>
            <person name="Ritari J."/>
            <person name="Douillard F.P."/>
            <person name="Paul Ross R."/>
            <person name="Yang R."/>
            <person name="Briner A.E."/>
            <person name="Felis G.E."/>
            <person name="de Vos W.M."/>
            <person name="Barrangou R."/>
            <person name="Klaenhammer T.R."/>
            <person name="Caufield P.W."/>
            <person name="Cui Y."/>
            <person name="Zhang H."/>
            <person name="O'Toole P.W."/>
        </authorList>
    </citation>
    <scope>NUCLEOTIDE SEQUENCE [LARGE SCALE GENOMIC DNA]</scope>
    <source>
        <strain evidence="10 11">DSM 5007</strain>
    </source>
</reference>
<dbReference type="InterPro" id="IPR018779">
    <property type="entry name" value="RecJ_C"/>
</dbReference>
<gene>
    <name evidence="10" type="ORF">FD16_GL002243</name>
</gene>
<evidence type="ECO:0000313" key="10">
    <source>
        <dbReference type="EMBL" id="KRM12494.1"/>
    </source>
</evidence>
<dbReference type="PANTHER" id="PTHR30255:SF2">
    <property type="entry name" value="SINGLE-STRANDED-DNA-SPECIFIC EXONUCLEASE RECJ"/>
    <property type="match status" value="1"/>
</dbReference>
<dbReference type="PATRIC" id="fig|1423807.3.peg.2309"/>
<dbReference type="Gene3D" id="2.40.50.460">
    <property type="match status" value="1"/>
</dbReference>
<dbReference type="InterPro" id="IPR051673">
    <property type="entry name" value="SSDNA_exonuclease_RecJ"/>
</dbReference>
<evidence type="ECO:0000256" key="2">
    <source>
        <dbReference type="ARBA" id="ARBA00019841"/>
    </source>
</evidence>
<feature type="domain" description="DDH" evidence="6">
    <location>
        <begin position="83"/>
        <end position="226"/>
    </location>
</feature>
<dbReference type="Pfam" id="PF17768">
    <property type="entry name" value="RecJ_OB"/>
    <property type="match status" value="1"/>
</dbReference>
<dbReference type="Pfam" id="PF02272">
    <property type="entry name" value="DHHA1"/>
    <property type="match status" value="1"/>
</dbReference>
<evidence type="ECO:0000256" key="5">
    <source>
        <dbReference type="ARBA" id="ARBA00022839"/>
    </source>
</evidence>
<dbReference type="EMBL" id="AZGF01000007">
    <property type="protein sequence ID" value="KRM12494.1"/>
    <property type="molecule type" value="Genomic_DNA"/>
</dbReference>
<evidence type="ECO:0000259" key="9">
    <source>
        <dbReference type="Pfam" id="PF17768"/>
    </source>
</evidence>
<dbReference type="PANTHER" id="PTHR30255">
    <property type="entry name" value="SINGLE-STRANDED-DNA-SPECIFIC EXONUCLEASE RECJ"/>
    <property type="match status" value="1"/>
</dbReference>
<dbReference type="InterPro" id="IPR001667">
    <property type="entry name" value="DDH_dom"/>
</dbReference>
<evidence type="ECO:0000259" key="7">
    <source>
        <dbReference type="Pfam" id="PF02272"/>
    </source>
</evidence>
<protein>
    <recommendedName>
        <fullName evidence="2">Single-stranded-DNA-specific exonuclease RecJ</fullName>
    </recommendedName>
</protein>
<dbReference type="SUPFAM" id="SSF64182">
    <property type="entry name" value="DHH phosphoesterases"/>
    <property type="match status" value="1"/>
</dbReference>
<feature type="domain" description="RecJ OB" evidence="9">
    <location>
        <begin position="457"/>
        <end position="561"/>
    </location>
</feature>
<evidence type="ECO:0000256" key="3">
    <source>
        <dbReference type="ARBA" id="ARBA00022722"/>
    </source>
</evidence>
<proteinExistence type="inferred from homology"/>
<dbReference type="Proteomes" id="UP000051820">
    <property type="component" value="Unassembled WGS sequence"/>
</dbReference>
<comment type="similarity">
    <text evidence="1">Belongs to the RecJ family.</text>
</comment>
<name>A0A0R1W406_9LACO</name>
<feature type="domain" description="Single-stranded-DNA-specific exonuclease RecJ C-terminal" evidence="8">
    <location>
        <begin position="569"/>
        <end position="765"/>
    </location>
</feature>
<evidence type="ECO:0000259" key="6">
    <source>
        <dbReference type="Pfam" id="PF01368"/>
    </source>
</evidence>
<dbReference type="OrthoDB" id="9809852at2"/>
<comment type="caution">
    <text evidence="10">The sequence shown here is derived from an EMBL/GenBank/DDBJ whole genome shotgun (WGS) entry which is preliminary data.</text>
</comment>
<evidence type="ECO:0000313" key="11">
    <source>
        <dbReference type="Proteomes" id="UP000051820"/>
    </source>
</evidence>
<dbReference type="Gene3D" id="3.90.1640.30">
    <property type="match status" value="1"/>
</dbReference>
<evidence type="ECO:0000256" key="4">
    <source>
        <dbReference type="ARBA" id="ARBA00022801"/>
    </source>
</evidence>
<keyword evidence="3" id="KW-0540">Nuclease</keyword>
<dbReference type="eggNOG" id="COG0608">
    <property type="taxonomic scope" value="Bacteria"/>
</dbReference>
<dbReference type="InterPro" id="IPR041122">
    <property type="entry name" value="RecJ_OB"/>
</dbReference>
<accession>A0A0R1W406</accession>
<dbReference type="AlphaFoldDB" id="A0A0R1W406"/>
<dbReference type="InterPro" id="IPR038763">
    <property type="entry name" value="DHH_sf"/>
</dbReference>
<dbReference type="GO" id="GO:0006281">
    <property type="term" value="P:DNA repair"/>
    <property type="evidence" value="ECO:0007669"/>
    <property type="project" value="InterPro"/>
</dbReference>
<dbReference type="GO" id="GO:0008409">
    <property type="term" value="F:5'-3' exonuclease activity"/>
    <property type="evidence" value="ECO:0007669"/>
    <property type="project" value="InterPro"/>
</dbReference>
<dbReference type="GO" id="GO:0006310">
    <property type="term" value="P:DNA recombination"/>
    <property type="evidence" value="ECO:0007669"/>
    <property type="project" value="InterPro"/>
</dbReference>
<dbReference type="RefSeq" id="WP_010622363.1">
    <property type="nucleotide sequence ID" value="NZ_AZGF01000007.1"/>
</dbReference>
<keyword evidence="11" id="KW-1185">Reference proteome</keyword>
<dbReference type="InterPro" id="IPR003156">
    <property type="entry name" value="DHHA1_dom"/>
</dbReference>
<dbReference type="InterPro" id="IPR004610">
    <property type="entry name" value="RecJ"/>
</dbReference>
<dbReference type="NCBIfam" id="TIGR00644">
    <property type="entry name" value="recJ"/>
    <property type="match status" value="1"/>
</dbReference>
<dbReference type="STRING" id="1423807.FD16_GL002243"/>
<dbReference type="Pfam" id="PF01368">
    <property type="entry name" value="DHH"/>
    <property type="match status" value="1"/>
</dbReference>
<sequence>MLNANYEWNHVDSEDEATIDEVASKFNVSPVTAKILVGRGYKTDDAVDKFLHPKLDQCYDPFLMHDMKKTVERIQSAIEQGQQITVYGDYDADGLTSTSLMYETLLTIGANVDYYIPDRFKDGYGPNTDVFNRLIDNGTELIVTVDNGVAGNDAIDVADKKNVDVIVTDHHELPEKLPDAYAIVHPRYPGADYPFGDLSGVGVAFKVAWALLEEFPTELLDLVAIGEIADLVSVTDENRVLITYGIQQLRMGMRPGIHELVKIAGLNEQTLDETNIGFGIAPRLNAIGRMGSARPGVELLTCLDDEEAVSLATEIDATNKDRQNLVAEISSQALEQAKSDENNSREALLIAGNGWHTGVLGIVASRIVEQLGKPTIVVGIDEKTGLAKGSGRSIEGFDLFKAIDGHRELTEAFGGHKMAVGLTVKTDMINELRGCLDQSATDQRLSDLPKQSLQITSELTPDEANLDLYNEIEKLAPFGTGNARPIFSITKFKLDNIKQIGKDNSHLKLSLDGSETKLSAIAFNKGELAPLLVDNDNVKIAGTLDENEWHGNTNIQLMVKDVKISGIPVIDERTNHLSIKLFERDSTYVCFNHTVIKQLSQMNLNIQLIDAKEIQSGQLNNLEVTVVDCPPDLDAFRDLFKQGGKPSNIRLLLYQNDDAYLNGMPTRQELGKLYKFVNTHHDVNLRTQLDTLSSFLKINRNKLIFMIQMFFEVGFVKIDDGVLNGVDNPSNVDLKTSTAFNNRQQLIESEKVLIYSNSTDLRKWVLDCITSD</sequence>
<dbReference type="Pfam" id="PF10141">
    <property type="entry name" value="ssDNA-exonuc_C"/>
    <property type="match status" value="1"/>
</dbReference>
<keyword evidence="4" id="KW-0378">Hydrolase</keyword>
<dbReference type="GO" id="GO:0003676">
    <property type="term" value="F:nucleic acid binding"/>
    <property type="evidence" value="ECO:0007669"/>
    <property type="project" value="InterPro"/>
</dbReference>
<feature type="domain" description="DHHA1" evidence="7">
    <location>
        <begin position="351"/>
        <end position="437"/>
    </location>
</feature>
<evidence type="ECO:0000259" key="8">
    <source>
        <dbReference type="Pfam" id="PF10141"/>
    </source>
</evidence>
<keyword evidence="5 10" id="KW-0269">Exonuclease</keyword>